<keyword evidence="1" id="KW-1133">Transmembrane helix</keyword>
<dbReference type="EMBL" id="JGDM01000015">
    <property type="protein sequence ID" value="EXZ45917.1"/>
    <property type="molecule type" value="Genomic_DNA"/>
</dbReference>
<protein>
    <submittedName>
        <fullName evidence="2">Glycosyl transferase 4-like family protein</fullName>
    </submittedName>
</protein>
<dbReference type="SUPFAM" id="SSF53756">
    <property type="entry name" value="UDP-Glycosyltransferase/glycogen phosphorylase"/>
    <property type="match status" value="1"/>
</dbReference>
<gene>
    <name evidence="2" type="ORF">M076_0751</name>
</gene>
<dbReference type="AlphaFoldDB" id="A0A015ZN71"/>
<dbReference type="PATRIC" id="fig|1339280.3.peg.726"/>
<name>A0A015ZN71_BACFG</name>
<proteinExistence type="predicted"/>
<evidence type="ECO:0000256" key="1">
    <source>
        <dbReference type="SAM" id="Phobius"/>
    </source>
</evidence>
<keyword evidence="2" id="KW-0808">Transferase</keyword>
<sequence>MKKIVFVSTAISSPYVIKKVKAFRKAGYETVFYSYNRGDKFERDISPEELGEVVDLGYLPSGSGYLKKLWNHIWSLKRVFKENSADCLFIIFMFDLALINLLFYGRQYIYHISDITYARVNNKLVVSFFRKVDQALVKHSKLTIITSLGFQKFLFPDGSCSEKFAEVPNLLQEDNPYTRNSVEYFDNIGNLSFGFIGLNRYVSPLCIAKVVGEKFPQHKFYFYGNGAENMMADIHELTEKYSNIFAKGRFNSSKELGDIYNNIDILICCYDVINTNVRVAEPNKLYEAIFFNKPIVVSAGTFLEERVKSLGIGYGVESMNPEAVEKFIDSLTVEDLNGKLNAISKIKTEELIDNGQEVVELILKGNGSRCQY</sequence>
<reference evidence="2 3" key="1">
    <citation type="submission" date="2014-02" db="EMBL/GenBank/DDBJ databases">
        <authorList>
            <person name="Sears C."/>
            <person name="Carroll K."/>
            <person name="Sack B.R."/>
            <person name="Qadri F."/>
            <person name="Myers L.L."/>
            <person name="Chung G.-T."/>
            <person name="Escheverria P."/>
            <person name="Fraser C.M."/>
            <person name="Sadzewicz L."/>
            <person name="Shefchek K.A."/>
            <person name="Tallon L."/>
            <person name="Das S.P."/>
            <person name="Daugherty S."/>
            <person name="Mongodin E.F."/>
        </authorList>
    </citation>
    <scope>NUCLEOTIDE SEQUENCE [LARGE SCALE GENOMIC DNA]</scope>
    <source>
        <strain evidence="2 3">2-F-2 #4</strain>
    </source>
</reference>
<organism evidence="2 3">
    <name type="scientific">Bacteroides fragilis str. 2-F-2 #4</name>
    <dbReference type="NCBI Taxonomy" id="1339280"/>
    <lineage>
        <taxon>Bacteria</taxon>
        <taxon>Pseudomonadati</taxon>
        <taxon>Bacteroidota</taxon>
        <taxon>Bacteroidia</taxon>
        <taxon>Bacteroidales</taxon>
        <taxon>Bacteroidaceae</taxon>
        <taxon>Bacteroides</taxon>
    </lineage>
</organism>
<evidence type="ECO:0000313" key="2">
    <source>
        <dbReference type="EMBL" id="EXZ45917.1"/>
    </source>
</evidence>
<feature type="transmembrane region" description="Helical" evidence="1">
    <location>
        <begin position="87"/>
        <end position="105"/>
    </location>
</feature>
<accession>A0A015ZN71</accession>
<comment type="caution">
    <text evidence="2">The sequence shown here is derived from an EMBL/GenBank/DDBJ whole genome shotgun (WGS) entry which is preliminary data.</text>
</comment>
<dbReference type="Proteomes" id="UP000022272">
    <property type="component" value="Unassembled WGS sequence"/>
</dbReference>
<keyword evidence="1" id="KW-0812">Transmembrane</keyword>
<dbReference type="Gene3D" id="3.40.50.2000">
    <property type="entry name" value="Glycogen Phosphorylase B"/>
    <property type="match status" value="1"/>
</dbReference>
<evidence type="ECO:0000313" key="3">
    <source>
        <dbReference type="Proteomes" id="UP000022272"/>
    </source>
</evidence>
<dbReference type="GO" id="GO:0016740">
    <property type="term" value="F:transferase activity"/>
    <property type="evidence" value="ECO:0007669"/>
    <property type="project" value="UniProtKB-KW"/>
</dbReference>
<dbReference type="RefSeq" id="WP_032569866.1">
    <property type="nucleotide sequence ID" value="NZ_JGDM01000015.1"/>
</dbReference>
<keyword evidence="1" id="KW-0472">Membrane</keyword>